<keyword evidence="1" id="KW-0460">Magnesium</keyword>
<evidence type="ECO:0000259" key="2">
    <source>
        <dbReference type="PROSITE" id="PS51746"/>
    </source>
</evidence>
<dbReference type="AlphaFoldDB" id="A0A8B8R4R5"/>
<comment type="catalytic activity">
    <reaction evidence="1">
        <text>O-phospho-L-threonyl-[protein] + H2O = L-threonyl-[protein] + phosphate</text>
        <dbReference type="Rhea" id="RHEA:47004"/>
        <dbReference type="Rhea" id="RHEA-COMP:11060"/>
        <dbReference type="Rhea" id="RHEA-COMP:11605"/>
        <dbReference type="ChEBI" id="CHEBI:15377"/>
        <dbReference type="ChEBI" id="CHEBI:30013"/>
        <dbReference type="ChEBI" id="CHEBI:43474"/>
        <dbReference type="ChEBI" id="CHEBI:61977"/>
        <dbReference type="EC" id="3.1.3.16"/>
    </reaction>
</comment>
<dbReference type="InterPro" id="IPR039123">
    <property type="entry name" value="PPTC7"/>
</dbReference>
<keyword evidence="1" id="KW-0378">Hydrolase</keyword>
<dbReference type="GeneID" id="115757520"/>
<comment type="cofactor">
    <cofactor evidence="1">
        <name>Mn(2+)</name>
        <dbReference type="ChEBI" id="CHEBI:29035"/>
    </cofactor>
</comment>
<keyword evidence="1" id="KW-0904">Protein phosphatase</keyword>
<comment type="catalytic activity">
    <reaction evidence="1">
        <text>O-phospho-L-seryl-[protein] + H2O = L-seryl-[protein] + phosphate</text>
        <dbReference type="Rhea" id="RHEA:20629"/>
        <dbReference type="Rhea" id="RHEA-COMP:9863"/>
        <dbReference type="Rhea" id="RHEA-COMP:11604"/>
        <dbReference type="ChEBI" id="CHEBI:15377"/>
        <dbReference type="ChEBI" id="CHEBI:29999"/>
        <dbReference type="ChEBI" id="CHEBI:43474"/>
        <dbReference type="ChEBI" id="CHEBI:83421"/>
        <dbReference type="EC" id="3.1.3.16"/>
    </reaction>
</comment>
<name>A0A8B8R4R5_9MYRT</name>
<dbReference type="GO" id="GO:0004722">
    <property type="term" value="F:protein serine/threonine phosphatase activity"/>
    <property type="evidence" value="ECO:0007669"/>
    <property type="project" value="UniProtKB-EC"/>
</dbReference>
<evidence type="ECO:0000256" key="1">
    <source>
        <dbReference type="RuleBase" id="RU366020"/>
    </source>
</evidence>
<dbReference type="KEGG" id="rarg:115757520"/>
<sequence>MPPSSILKLRSAAQNGVPKASIGKDGKVQGPVEALVEQGKSWFGNSRLFHSVPFSGVPDLQLLLPPGTVVAARSDSQLANQRRNISVVGALSRTFSTPSVSGPSFQVCAYHVDRTLSESGQSVDSCKSRDKPMAACGSRAVLSDCRLDNLISRHPHHSVSANHATAYSSNKSFDSCQRVSMSLKNKEQPNKHQIYGYFVFSALKGKYNSGQYFESGLRDLFASSCRSLSTGTAPDVSFDNFSRDEQLGSETASSEGTNLPGKTLKLLSGSCYLPHPDKEETGGEDAHFICSDEQAVGVADGVGGWAEYGIDAGQYSRELMSHSITAIQEEPKGSIDPFRVLEKAYSSTKAKGSSTACIIALTDQGLHAINLGDSGFMVVRDGCTIFRSPVQQHDFNLTYQLECGNSGDLPSSGQVFTIPVAPGDVVIAGTDGLFDNLYNNEITAVVVHATRAGLGPQVTAQKIAALARQRAQDRDRQTPFSTAAQDAGFRYYGGKLDDITVVVSYITGTRDEKQSSA</sequence>
<dbReference type="SUPFAM" id="SSF81606">
    <property type="entry name" value="PP2C-like"/>
    <property type="match status" value="1"/>
</dbReference>
<dbReference type="RefSeq" id="XP_030553638.2">
    <property type="nucleotide sequence ID" value="XM_030697778.2"/>
</dbReference>
<gene>
    <name evidence="4" type="primary">LOC115757520</name>
</gene>
<keyword evidence="1" id="KW-0464">Manganese</keyword>
<comment type="cofactor">
    <cofactor evidence="1">
        <name>Mg(2+)</name>
        <dbReference type="ChEBI" id="CHEBI:18420"/>
    </cofactor>
</comment>
<dbReference type="InterPro" id="IPR036457">
    <property type="entry name" value="PPM-type-like_dom_sf"/>
</dbReference>
<comment type="similarity">
    <text evidence="1">Belongs to the PP2C family.</text>
</comment>
<proteinExistence type="inferred from homology"/>
<evidence type="ECO:0000313" key="4">
    <source>
        <dbReference type="RefSeq" id="XP_030553638.2"/>
    </source>
</evidence>
<dbReference type="Gene3D" id="3.60.40.10">
    <property type="entry name" value="PPM-type phosphatase domain"/>
    <property type="match status" value="2"/>
</dbReference>
<keyword evidence="1" id="KW-0479">Metal-binding</keyword>
<keyword evidence="3" id="KW-1185">Reference proteome</keyword>
<dbReference type="PROSITE" id="PS51746">
    <property type="entry name" value="PPM_2"/>
    <property type="match status" value="1"/>
</dbReference>
<dbReference type="PANTHER" id="PTHR12320:SF83">
    <property type="entry name" value="PROTEIN PHOSPHATASE 2C 55-RELATED"/>
    <property type="match status" value="1"/>
</dbReference>
<protein>
    <recommendedName>
        <fullName evidence="1">Protein phosphatase</fullName>
        <ecNumber evidence="1">3.1.3.16</ecNumber>
    </recommendedName>
</protein>
<organism evidence="3 4">
    <name type="scientific">Rhodamnia argentea</name>
    <dbReference type="NCBI Taxonomy" id="178133"/>
    <lineage>
        <taxon>Eukaryota</taxon>
        <taxon>Viridiplantae</taxon>
        <taxon>Streptophyta</taxon>
        <taxon>Embryophyta</taxon>
        <taxon>Tracheophyta</taxon>
        <taxon>Spermatophyta</taxon>
        <taxon>Magnoliopsida</taxon>
        <taxon>eudicotyledons</taxon>
        <taxon>Gunneridae</taxon>
        <taxon>Pentapetalae</taxon>
        <taxon>rosids</taxon>
        <taxon>malvids</taxon>
        <taxon>Myrtales</taxon>
        <taxon>Myrtaceae</taxon>
        <taxon>Myrtoideae</taxon>
        <taxon>Myrteae</taxon>
        <taxon>Australasian group</taxon>
        <taxon>Rhodamnia</taxon>
    </lineage>
</organism>
<evidence type="ECO:0000313" key="3">
    <source>
        <dbReference type="Proteomes" id="UP000827889"/>
    </source>
</evidence>
<reference evidence="3" key="1">
    <citation type="submission" date="2025-05" db="UniProtKB">
        <authorList>
            <consortium name="RefSeq"/>
        </authorList>
    </citation>
    <scope>NUCLEOTIDE SEQUENCE [LARGE SCALE GENOMIC DNA]</scope>
</reference>
<accession>A0A8B8R4R5</accession>
<dbReference type="GO" id="GO:0046872">
    <property type="term" value="F:metal ion binding"/>
    <property type="evidence" value="ECO:0007669"/>
    <property type="project" value="UniProtKB-UniRule"/>
</dbReference>
<dbReference type="SMART" id="SM00332">
    <property type="entry name" value="PP2Cc"/>
    <property type="match status" value="1"/>
</dbReference>
<feature type="domain" description="PPM-type phosphatase" evidence="2">
    <location>
        <begin position="267"/>
        <end position="506"/>
    </location>
</feature>
<dbReference type="SMART" id="SM00331">
    <property type="entry name" value="PP2C_SIG"/>
    <property type="match status" value="1"/>
</dbReference>
<reference evidence="4" key="2">
    <citation type="submission" date="2025-08" db="UniProtKB">
        <authorList>
            <consortium name="RefSeq"/>
        </authorList>
    </citation>
    <scope>IDENTIFICATION</scope>
    <source>
        <tissue evidence="4">Leaf</tissue>
    </source>
</reference>
<dbReference type="Proteomes" id="UP000827889">
    <property type="component" value="Chromosome 2"/>
</dbReference>
<dbReference type="EC" id="3.1.3.16" evidence="1"/>
<dbReference type="GO" id="GO:0009507">
    <property type="term" value="C:chloroplast"/>
    <property type="evidence" value="ECO:0007669"/>
    <property type="project" value="TreeGrafter"/>
</dbReference>
<dbReference type="InterPro" id="IPR001932">
    <property type="entry name" value="PPM-type_phosphatase-like_dom"/>
</dbReference>
<dbReference type="PANTHER" id="PTHR12320">
    <property type="entry name" value="PROTEIN PHOSPHATASE 2C"/>
    <property type="match status" value="1"/>
</dbReference>